<protein>
    <submittedName>
        <fullName evidence="2">Uncharacterized protein</fullName>
    </submittedName>
</protein>
<feature type="transmembrane region" description="Helical" evidence="1">
    <location>
        <begin position="47"/>
        <end position="67"/>
    </location>
</feature>
<name>A0A075GEZ9_9EURY</name>
<reference evidence="2" key="1">
    <citation type="journal article" date="2014" name="Genome Biol. Evol.">
        <title>Pangenome evidence for extensive interdomain horizontal transfer affecting lineage core and shell genes in uncultured planktonic thaumarchaeota and euryarchaeota.</title>
        <authorList>
            <person name="Deschamps P."/>
            <person name="Zivanovic Y."/>
            <person name="Moreira D."/>
            <person name="Rodriguez-Valera F."/>
            <person name="Lopez-Garcia P."/>
        </authorList>
    </citation>
    <scope>NUCLEOTIDE SEQUENCE</scope>
</reference>
<proteinExistence type="predicted"/>
<dbReference type="AlphaFoldDB" id="A0A075GEZ9"/>
<keyword evidence="1" id="KW-0472">Membrane</keyword>
<evidence type="ECO:0000313" key="2">
    <source>
        <dbReference type="EMBL" id="AIF00562.1"/>
    </source>
</evidence>
<keyword evidence="1" id="KW-0812">Transmembrane</keyword>
<feature type="transmembrane region" description="Helical" evidence="1">
    <location>
        <begin position="191"/>
        <end position="212"/>
    </location>
</feature>
<feature type="transmembrane region" description="Helical" evidence="1">
    <location>
        <begin position="161"/>
        <end position="179"/>
    </location>
</feature>
<evidence type="ECO:0000256" key="1">
    <source>
        <dbReference type="SAM" id="Phobius"/>
    </source>
</evidence>
<sequence length="286" mass="32085">MRQTFQSTVGRNYLESHPRVSPVEIPTTSDELFALIQDFARETYPTLMAIIAVAVYSGFVFVFYRALAKKDLLQLDLSKYSDDFGGNVKKYLRSVLFVVQYIVIIPILIAFWTLVLAVILTLLSDSSDHARNALIATSVVGAVRILAYWTEDLSRDVAKMLPFAVLGVFLVGSTSVQWSEFEELLRNLPELAKSFFSSLILLAILETLLRITSTIRRIRRKRRERRKLQAGIAETVGRSLADVRADIRDDGSLNYSAGADAEEMQELVEEAVGELLDEVPDDEQGS</sequence>
<organism evidence="2">
    <name type="scientific">uncultured marine group II/III euryarchaeote KM3_135_H05</name>
    <dbReference type="NCBI Taxonomy" id="1457866"/>
    <lineage>
        <taxon>Archaea</taxon>
        <taxon>Methanobacteriati</taxon>
        <taxon>Methanobacteriota</taxon>
        <taxon>environmental samples</taxon>
    </lineage>
</organism>
<dbReference type="EMBL" id="KF900595">
    <property type="protein sequence ID" value="AIF00562.1"/>
    <property type="molecule type" value="Genomic_DNA"/>
</dbReference>
<feature type="transmembrane region" description="Helical" evidence="1">
    <location>
        <begin position="95"/>
        <end position="123"/>
    </location>
</feature>
<keyword evidence="1" id="KW-1133">Transmembrane helix</keyword>
<feature type="transmembrane region" description="Helical" evidence="1">
    <location>
        <begin position="129"/>
        <end position="149"/>
    </location>
</feature>
<accession>A0A075GEZ9</accession>